<dbReference type="PROSITE" id="PS00211">
    <property type="entry name" value="ABC_TRANSPORTER_1"/>
    <property type="match status" value="2"/>
</dbReference>
<keyword evidence="13" id="KW-1185">Reference proteome</keyword>
<dbReference type="GO" id="GO:0005524">
    <property type="term" value="F:ATP binding"/>
    <property type="evidence" value="ECO:0007669"/>
    <property type="project" value="UniProtKB-KW"/>
</dbReference>
<keyword evidence="3" id="KW-0813">Transport</keyword>
<accession>A0ABR8RC99</accession>
<dbReference type="SMART" id="SM00382">
    <property type="entry name" value="AAA"/>
    <property type="match status" value="2"/>
</dbReference>
<comment type="subcellular location">
    <subcellularLocation>
        <location evidence="1">Cell membrane</location>
        <topology evidence="1">Peripheral membrane protein</topology>
    </subcellularLocation>
</comment>
<dbReference type="InterPro" id="IPR017871">
    <property type="entry name" value="ABC_transporter-like_CS"/>
</dbReference>
<dbReference type="EMBL" id="JACSQO010000008">
    <property type="protein sequence ID" value="MBD7945422.1"/>
    <property type="molecule type" value="Genomic_DNA"/>
</dbReference>
<dbReference type="PANTHER" id="PTHR43553">
    <property type="entry name" value="HEAVY METAL TRANSPORTER"/>
    <property type="match status" value="1"/>
</dbReference>
<evidence type="ECO:0000259" key="11">
    <source>
        <dbReference type="PROSITE" id="PS50893"/>
    </source>
</evidence>
<sequence>MKKPVIEFKHFSFQYNSQSEPTLHDINLTIYEGEKVAIVGPSGSGKSTLVHCLNGLVPFAYKGEITGNLTIQEKETRELDLFTISQEVGTVLQDTDGQFIGLTVGEDIAFALENNSVPMQKMHERVQKAAALVKMSEHLNSRIHELSGGQKQRVALAGVLVNDVNILLFDEPLANLDPASGKDAMKLIHQLQVDSNKTIIIVEHRLEDVLSEPIDRIILMNHGRIIADGTPNELLTGSLLTDNWIREPLYIKALKYAGCELNDQINLTQVDSIVNDSFHQKLKAFSDARCSPIQLGFKNEPVLTLDNISFHYGNGLDIIKNVSFQLHKGEMISLIGANGTGKSTLSSLICGFERPTEGTIYFEGFNAINDSIMERAHRVGFVLQNPNHMFSKQNVLDEVAFGLAQFELSDKETRRRVEETLKICGLYPLRNWPIAALSYGQKKRLSIASILVMEPPIILLDEPTAGQDYKHTTELMMFLENLAKNGTAIILITHDMHLMTEYTDRAIVLSNGRILVDDSPAHILSNPTLIQEANLKESSLYEIAKQLKREHPSDFVEQFIQYDREVRFNGQRTAKLS</sequence>
<dbReference type="RefSeq" id="WP_191697551.1">
    <property type="nucleotide sequence ID" value="NZ_JACSQO010000008.1"/>
</dbReference>
<keyword evidence="4" id="KW-1003">Cell membrane</keyword>
<feature type="domain" description="ABC transporter" evidence="11">
    <location>
        <begin position="303"/>
        <end position="536"/>
    </location>
</feature>
<reference evidence="12 13" key="1">
    <citation type="submission" date="2020-08" db="EMBL/GenBank/DDBJ databases">
        <title>A Genomic Blueprint of the Chicken Gut Microbiome.</title>
        <authorList>
            <person name="Gilroy R."/>
            <person name="Ravi A."/>
            <person name="Getino M."/>
            <person name="Pursley I."/>
            <person name="Horton D.L."/>
            <person name="Alikhan N.-F."/>
            <person name="Baker D."/>
            <person name="Gharbi K."/>
            <person name="Hall N."/>
            <person name="Watson M."/>
            <person name="Adriaenssens E.M."/>
            <person name="Foster-Nyarko E."/>
            <person name="Jarju S."/>
            <person name="Secka A."/>
            <person name="Antonio M."/>
            <person name="Oren A."/>
            <person name="Chaudhuri R."/>
            <person name="La Ragione R.M."/>
            <person name="Hildebrand F."/>
            <person name="Pallen M.J."/>
        </authorList>
    </citation>
    <scope>NUCLEOTIDE SEQUENCE [LARGE SCALE GENOMIC DNA]</scope>
    <source>
        <strain evidence="12 13">Sa2BUA9</strain>
    </source>
</reference>
<evidence type="ECO:0000256" key="3">
    <source>
        <dbReference type="ARBA" id="ARBA00022448"/>
    </source>
</evidence>
<dbReference type="InterPro" id="IPR015856">
    <property type="entry name" value="ABC_transpr_CbiO/EcfA_su"/>
</dbReference>
<keyword evidence="5" id="KW-0677">Repeat</keyword>
<evidence type="ECO:0000256" key="8">
    <source>
        <dbReference type="ARBA" id="ARBA00022967"/>
    </source>
</evidence>
<proteinExistence type="inferred from homology"/>
<evidence type="ECO:0000256" key="1">
    <source>
        <dbReference type="ARBA" id="ARBA00004202"/>
    </source>
</evidence>
<dbReference type="InterPro" id="IPR003439">
    <property type="entry name" value="ABC_transporter-like_ATP-bd"/>
</dbReference>
<evidence type="ECO:0000313" key="13">
    <source>
        <dbReference type="Proteomes" id="UP000640786"/>
    </source>
</evidence>
<evidence type="ECO:0000256" key="2">
    <source>
        <dbReference type="ARBA" id="ARBA00005417"/>
    </source>
</evidence>
<dbReference type="InterPro" id="IPR027417">
    <property type="entry name" value="P-loop_NTPase"/>
</dbReference>
<dbReference type="InterPro" id="IPR003593">
    <property type="entry name" value="AAA+_ATPase"/>
</dbReference>
<comment type="caution">
    <text evidence="12">The sequence shown here is derived from an EMBL/GenBank/DDBJ whole genome shotgun (WGS) entry which is preliminary data.</text>
</comment>
<dbReference type="CDD" id="cd03225">
    <property type="entry name" value="ABC_cobalt_CbiO_domain1"/>
    <property type="match status" value="2"/>
</dbReference>
<evidence type="ECO:0000313" key="12">
    <source>
        <dbReference type="EMBL" id="MBD7945422.1"/>
    </source>
</evidence>
<dbReference type="InterPro" id="IPR022216">
    <property type="entry name" value="ABC_Co_transporter"/>
</dbReference>
<comment type="function">
    <text evidence="10">Probably part of an ABC transporter complex. Responsible for energy coupling to the transport system.</text>
</comment>
<dbReference type="InterPro" id="IPR050095">
    <property type="entry name" value="ECF_ABC_transporter_ATP-bd"/>
</dbReference>
<dbReference type="Pfam" id="PF00005">
    <property type="entry name" value="ABC_tran"/>
    <property type="match status" value="2"/>
</dbReference>
<dbReference type="Pfam" id="PF12558">
    <property type="entry name" value="DUF3744"/>
    <property type="match status" value="1"/>
</dbReference>
<dbReference type="Proteomes" id="UP000640786">
    <property type="component" value="Unassembled WGS sequence"/>
</dbReference>
<organism evidence="12 13">
    <name type="scientific">Psychrobacillus faecigallinarum</name>
    <dbReference type="NCBI Taxonomy" id="2762235"/>
    <lineage>
        <taxon>Bacteria</taxon>
        <taxon>Bacillati</taxon>
        <taxon>Bacillota</taxon>
        <taxon>Bacilli</taxon>
        <taxon>Bacillales</taxon>
        <taxon>Bacillaceae</taxon>
        <taxon>Psychrobacillus</taxon>
    </lineage>
</organism>
<evidence type="ECO:0000256" key="10">
    <source>
        <dbReference type="ARBA" id="ARBA00025157"/>
    </source>
</evidence>
<keyword evidence="7 12" id="KW-0067">ATP-binding</keyword>
<evidence type="ECO:0000256" key="5">
    <source>
        <dbReference type="ARBA" id="ARBA00022737"/>
    </source>
</evidence>
<evidence type="ECO:0000256" key="6">
    <source>
        <dbReference type="ARBA" id="ARBA00022741"/>
    </source>
</evidence>
<dbReference type="PROSITE" id="PS50893">
    <property type="entry name" value="ABC_TRANSPORTER_2"/>
    <property type="match status" value="2"/>
</dbReference>
<evidence type="ECO:0000256" key="4">
    <source>
        <dbReference type="ARBA" id="ARBA00022475"/>
    </source>
</evidence>
<evidence type="ECO:0000256" key="7">
    <source>
        <dbReference type="ARBA" id="ARBA00022840"/>
    </source>
</evidence>
<dbReference type="Gene3D" id="3.40.50.300">
    <property type="entry name" value="P-loop containing nucleotide triphosphate hydrolases"/>
    <property type="match status" value="2"/>
</dbReference>
<dbReference type="PANTHER" id="PTHR43553:SF26">
    <property type="entry name" value="ABC TRANSPORTER ATP-BINDING PROTEIN BC_2655-RELATED"/>
    <property type="match status" value="1"/>
</dbReference>
<keyword evidence="9" id="KW-0472">Membrane</keyword>
<evidence type="ECO:0000256" key="9">
    <source>
        <dbReference type="ARBA" id="ARBA00023136"/>
    </source>
</evidence>
<keyword evidence="6" id="KW-0547">Nucleotide-binding</keyword>
<dbReference type="NCBIfam" id="NF010167">
    <property type="entry name" value="PRK13648.1"/>
    <property type="match status" value="2"/>
</dbReference>
<keyword evidence="8" id="KW-1278">Translocase</keyword>
<name>A0ABR8RC99_9BACI</name>
<dbReference type="SUPFAM" id="SSF52540">
    <property type="entry name" value="P-loop containing nucleoside triphosphate hydrolases"/>
    <property type="match status" value="2"/>
</dbReference>
<comment type="similarity">
    <text evidence="2">Belongs to the ABC transporter superfamily.</text>
</comment>
<gene>
    <name evidence="12" type="ORF">H9650_14945</name>
</gene>
<feature type="domain" description="ABC transporter" evidence="11">
    <location>
        <begin position="6"/>
        <end position="247"/>
    </location>
</feature>
<protein>
    <submittedName>
        <fullName evidence="12">ABC transporter ATP-binding protein</fullName>
    </submittedName>
</protein>